<dbReference type="AlphaFoldDB" id="A0A841YVJ1"/>
<dbReference type="InterPro" id="IPR024535">
    <property type="entry name" value="RHGA/B-epi-like_pectate_lyase"/>
</dbReference>
<protein>
    <recommendedName>
        <fullName evidence="1">Rhamnogalacturonase A/B/Epimerase-like pectate lyase domain-containing protein</fullName>
    </recommendedName>
</protein>
<evidence type="ECO:0000313" key="3">
    <source>
        <dbReference type="Proteomes" id="UP000569903"/>
    </source>
</evidence>
<comment type="caution">
    <text evidence="2">The sequence shown here is derived from an EMBL/GenBank/DDBJ whole genome shotgun (WGS) entry which is preliminary data.</text>
</comment>
<dbReference type="InterPro" id="IPR011050">
    <property type="entry name" value="Pectin_lyase_fold/virulence"/>
</dbReference>
<organism evidence="2 3">
    <name type="scientific">Listeria newyorkensis</name>
    <dbReference type="NCBI Taxonomy" id="1497681"/>
    <lineage>
        <taxon>Bacteria</taxon>
        <taxon>Bacillati</taxon>
        <taxon>Bacillota</taxon>
        <taxon>Bacilli</taxon>
        <taxon>Bacillales</taxon>
        <taxon>Listeriaceae</taxon>
        <taxon>Listeria</taxon>
    </lineage>
</organism>
<dbReference type="SUPFAM" id="SSF51126">
    <property type="entry name" value="Pectin lyase-like"/>
    <property type="match status" value="1"/>
</dbReference>
<gene>
    <name evidence="2" type="ORF">HB850_05015</name>
</gene>
<name>A0A841YVJ1_9LIST</name>
<dbReference type="Gene3D" id="2.160.20.10">
    <property type="entry name" value="Single-stranded right-handed beta-helix, Pectin lyase-like"/>
    <property type="match status" value="1"/>
</dbReference>
<reference evidence="2 3" key="1">
    <citation type="submission" date="2020-03" db="EMBL/GenBank/DDBJ databases">
        <title>Soil Listeria distribution.</title>
        <authorList>
            <person name="Liao J."/>
            <person name="Wiedmann M."/>
        </authorList>
    </citation>
    <scope>NUCLEOTIDE SEQUENCE [LARGE SCALE GENOMIC DNA]</scope>
    <source>
        <strain evidence="2 3">FSL L7-1614</strain>
    </source>
</reference>
<dbReference type="Proteomes" id="UP000569903">
    <property type="component" value="Unassembled WGS sequence"/>
</dbReference>
<dbReference type="Pfam" id="PF12708">
    <property type="entry name" value="Pect-lyase_RHGA_epim"/>
    <property type="match status" value="1"/>
</dbReference>
<evidence type="ECO:0000313" key="2">
    <source>
        <dbReference type="EMBL" id="MBC1457109.1"/>
    </source>
</evidence>
<accession>A0A841YVJ1</accession>
<proteinExistence type="predicted"/>
<dbReference type="EMBL" id="JAARQN010000002">
    <property type="protein sequence ID" value="MBC1457109.1"/>
    <property type="molecule type" value="Genomic_DNA"/>
</dbReference>
<feature type="domain" description="Rhamnogalacturonase A/B/Epimerase-like pectate lyase" evidence="1">
    <location>
        <begin position="4"/>
        <end position="96"/>
    </location>
</feature>
<evidence type="ECO:0000259" key="1">
    <source>
        <dbReference type="Pfam" id="PF12708"/>
    </source>
</evidence>
<sequence>MVLINVKDIGAVGDGIADDTSKIIEAISMLRKSSWTGLEGGGTLFFPAGKYRVTKTIRFVNHGIEIIGEQAVNTLIIPSNNFVGDTVFDFAFNGEETEWNWSYIRNIIYLYARWWGRYL</sequence>
<dbReference type="InterPro" id="IPR012334">
    <property type="entry name" value="Pectin_lyas_fold"/>
</dbReference>
<dbReference type="RefSeq" id="WP_185388417.1">
    <property type="nucleotide sequence ID" value="NZ_JAARQN010000002.1"/>
</dbReference>